<keyword evidence="3" id="KW-1185">Reference proteome</keyword>
<accession>A0A9P0PVB6</accession>
<feature type="compositionally biased region" description="Basic and acidic residues" evidence="1">
    <location>
        <begin position="1413"/>
        <end position="1423"/>
    </location>
</feature>
<feature type="compositionally biased region" description="Polar residues" evidence="1">
    <location>
        <begin position="1160"/>
        <end position="1173"/>
    </location>
</feature>
<dbReference type="OrthoDB" id="6784870at2759"/>
<dbReference type="Proteomes" id="UP001152888">
    <property type="component" value="Unassembled WGS sequence"/>
</dbReference>
<feature type="compositionally biased region" description="Polar residues" evidence="1">
    <location>
        <begin position="773"/>
        <end position="797"/>
    </location>
</feature>
<comment type="caution">
    <text evidence="2">The sequence shown here is derived from an EMBL/GenBank/DDBJ whole genome shotgun (WGS) entry which is preliminary data.</text>
</comment>
<feature type="compositionally biased region" description="Polar residues" evidence="1">
    <location>
        <begin position="1051"/>
        <end position="1063"/>
    </location>
</feature>
<feature type="compositionally biased region" description="Basic and acidic residues" evidence="1">
    <location>
        <begin position="381"/>
        <end position="390"/>
    </location>
</feature>
<proteinExistence type="predicted"/>
<sequence length="2160" mass="236082">MEKKYCKCERQLVDDKPSSNCLTTREGILNGNTNRKAKFKIQNIQLKLEVAVTIQKPVAHKVSKIRHTNPTSIKVSIEIKGSNPLLSSKIGSNEKEHIDYSRAFSNAASANHVKNPERHIFTDSRPSIAEYDHTSKKKPLKFSHPSENFQETYLSGGKTLEDTVCSPLEQAASTSNDVVGNREDEEEGRKETTWPNENTPGDETENDSYSNDTVSIVILSPIKNPNEVNHSPEEKNYLSDTTPESLLLQVPESIDQSDTTSFDDYSDHPHRGEGTQENGIIENPVTKSECQTSNPELIMGTDSQDSSTYLGCNNYPGSSSSLNPSTYPDFINYPDSIASPYSISYPDSSVLPDLSVYPELSTYSDSSVIVTTGSENIGPLEKYDEDRSSKATEPTSSTGSNLDTRNSKKTDSQNQKESEGLLAADIETPDDRHANVVLNMPYHFVSLTQHGTSSQPENIGDVHSLAHLEHGNNKEEGTQIAVTFEPEQTTENVASIEVISEKSTRPQFGNKENEENNSKTTELNEPALEESAVPSTSNEGYIKDILSKTAAPDQQALGYDNTDQISNNNEQVNDVIESQIPIAGTHDPEWSVENVPTLVTVLDKSVSLQPDELRYNSDEEININKEHDIDATGIQTSNSFIPKAEQSGEIVPDKSTTPASEHRSESIENKSSSIQTTKLSTPTTEENTAPSLVNLTTDNLITVSPHQNYTNEESDATTKQGIDGATTFELESIESTFTPSPVKETNTSPETTFLSTSPENQDSSVTGIRDTSVGYTSSAPTSEPNPVTYQTDKSTVPTLGKPSNGEEITTTRVGKYHTSTVAGEDVLDQDENVSTIKPLVTVTSRYPKSPNSNISDSDSDMYAIAESTEVSEPAIGKTTIPKTTQESFNQDQTDYPDHKELGFGSAETVGITIPAHQILSSAISSEYDTMSTGVVNQTNDTAQLGVNEKLESPHADTHLPLSSLNHKFGAIATNIPTAEQVSGMNGNVPVSPGLSEETTVAEDIHVLNQYETTELKEREGNVAESQTTSKESEVSKEQDIGGTITREPDSFENSFTLSPVTEKSTFETTHHISSPLHEDSSITGIPDTSKGYTSSAPTFEPNHVTYQTDKSAVPTAGKPSDGKESTTTRVGAYHTSTVAGEDLLDQDENVSTKKPLVAESSGNDEIPNSNAETKSTDVSESVVEKTTQESLNQDHLKKTDYPDHKEFGSGSNDMVGITIPMHQIVLPAQEVQSNYPSSDTAPTKNDNIEDSNKIVDHVLPKPEDETTTKANFAIESGIPYINAISTGVVNQTSSTVQLGVNEKLESPHVHIPLPSLNHRFGTVATNIPTAEQVSDMNGTVSISPGLSEETTIAEDILSLNQYETTELKERGSNVTGSQTTNEESDVIKEQDIVGTITPEPDLFENSFTASPVTEKDTSPETAHHSTTPENEDSGVTVIPDTSQGYTSSAPTFETSSITPNITTVIVSNYTKNISDNTIIAIKKSDLSKLVQQISKEVKNNNMGKPPAAPTTVQVTKSKVIEIPINLDANRVEQEQFNASAKGEKPTETVRITKIVTTVKEIMKTPNNNASIVNGTKSIIASITPTYPVNNSEVIKQYFNDSNSPLKKAIIKTETITTINQVPTDTLGNSSTHSKEYIASKTSFSNLQESSENTYDPDVPHRHTSENKNYEPEKIGYKYKQAVAIDRDRDNGSAKRQKRKVARSNDDRRYDTLSSKYIAEEADHIQPGIGIIQNKVNSSSTDIASIGLTNADLASRSKSRGGKYASETAHPLYKRVNSSKIEKPLTGGDPDDTTKLHPEKQAYISEDRRYTLSSKYISEEADHVQPAIGIIQNKMNRNIANINETGLTEADTASQADSNKTYESETAKHRYKRATRIPGKISFSKRDTNGNTKSLASKYLNAEPDHTQPSVGMAHNQSGAILSPKVSNEFAVHQQLNHTFDKLANNVAQYETKVSASDAIKSEEFPREAYPAITRDESDIGIQNKIYNNPELPLPSLPIRVIQNEISNGLNGNDVDAMFVEKGVGKESIEFAAKYESPIDTINELDIYHHERSEKYRDQDASRKFKNSQRQIITTKVLDREMEMVTTVSKPNVVGVVVNVDTVNNPELPPPPLPLRDIMRGIRDGSFDLLVGKLDSVADEIDIYQHQHVSTTSEASTSPKS</sequence>
<feature type="region of interest" description="Disordered" evidence="1">
    <location>
        <begin position="502"/>
        <end position="536"/>
    </location>
</feature>
<gene>
    <name evidence="2" type="ORF">ACAOBT_LOCUS25072</name>
</gene>
<evidence type="ECO:0000313" key="2">
    <source>
        <dbReference type="EMBL" id="CAH1999590.1"/>
    </source>
</evidence>
<evidence type="ECO:0000313" key="3">
    <source>
        <dbReference type="Proteomes" id="UP001152888"/>
    </source>
</evidence>
<feature type="compositionally biased region" description="Basic and acidic residues" evidence="1">
    <location>
        <begin position="1657"/>
        <end position="1675"/>
    </location>
</feature>
<feature type="region of interest" description="Disordered" evidence="1">
    <location>
        <begin position="1155"/>
        <end position="1191"/>
    </location>
</feature>
<protein>
    <submittedName>
        <fullName evidence="2">Uncharacterized protein</fullName>
    </submittedName>
</protein>
<organism evidence="2 3">
    <name type="scientific">Acanthoscelides obtectus</name>
    <name type="common">Bean weevil</name>
    <name type="synonym">Bruchus obtectus</name>
    <dbReference type="NCBI Taxonomy" id="200917"/>
    <lineage>
        <taxon>Eukaryota</taxon>
        <taxon>Metazoa</taxon>
        <taxon>Ecdysozoa</taxon>
        <taxon>Arthropoda</taxon>
        <taxon>Hexapoda</taxon>
        <taxon>Insecta</taxon>
        <taxon>Pterygota</taxon>
        <taxon>Neoptera</taxon>
        <taxon>Endopterygota</taxon>
        <taxon>Coleoptera</taxon>
        <taxon>Polyphaga</taxon>
        <taxon>Cucujiformia</taxon>
        <taxon>Chrysomeloidea</taxon>
        <taxon>Chrysomelidae</taxon>
        <taxon>Bruchinae</taxon>
        <taxon>Bruchini</taxon>
        <taxon>Acanthoscelides</taxon>
    </lineage>
</organism>
<evidence type="ECO:0000256" key="1">
    <source>
        <dbReference type="SAM" id="MobiDB-lite"/>
    </source>
</evidence>
<dbReference type="EMBL" id="CAKOFQ010007373">
    <property type="protein sequence ID" value="CAH1999590.1"/>
    <property type="molecule type" value="Genomic_DNA"/>
</dbReference>
<feature type="region of interest" description="Disordered" evidence="1">
    <location>
        <begin position="735"/>
        <end position="807"/>
    </location>
</feature>
<feature type="compositionally biased region" description="Polar residues" evidence="1">
    <location>
        <begin position="1644"/>
        <end position="1653"/>
    </location>
</feature>
<feature type="compositionally biased region" description="Basic and acidic residues" evidence="1">
    <location>
        <begin position="1030"/>
        <end position="1039"/>
    </location>
</feature>
<feature type="region of interest" description="Disordered" evidence="1">
    <location>
        <begin position="645"/>
        <end position="690"/>
    </location>
</feature>
<feature type="compositionally biased region" description="Polar residues" evidence="1">
    <location>
        <begin position="669"/>
        <end position="690"/>
    </location>
</feature>
<feature type="region of interest" description="Disordered" evidence="1">
    <location>
        <begin position="169"/>
        <end position="210"/>
    </location>
</feature>
<name>A0A9P0PVB6_ACAOB</name>
<feature type="compositionally biased region" description="Polar residues" evidence="1">
    <location>
        <begin position="735"/>
        <end position="766"/>
    </location>
</feature>
<feature type="compositionally biased region" description="Basic and acidic residues" evidence="1">
    <location>
        <begin position="405"/>
        <end position="419"/>
    </location>
</feature>
<feature type="region of interest" description="Disordered" evidence="1">
    <location>
        <begin position="377"/>
        <end position="428"/>
    </location>
</feature>
<feature type="compositionally biased region" description="Basic and acidic residues" evidence="1">
    <location>
        <begin position="1064"/>
        <end position="1080"/>
    </location>
</feature>
<feature type="region of interest" description="Disordered" evidence="1">
    <location>
        <begin position="256"/>
        <end position="287"/>
    </location>
</feature>
<feature type="compositionally biased region" description="Basic and acidic residues" evidence="1">
    <location>
        <begin position="1174"/>
        <end position="1191"/>
    </location>
</feature>
<feature type="region of interest" description="Disordered" evidence="1">
    <location>
        <begin position="1013"/>
        <end position="1130"/>
    </location>
</feature>
<feature type="region of interest" description="Disordered" evidence="1">
    <location>
        <begin position="1644"/>
        <end position="1707"/>
    </location>
</feature>
<feature type="compositionally biased region" description="Polar residues" evidence="1">
    <location>
        <begin position="391"/>
        <end position="404"/>
    </location>
</feature>
<reference evidence="2" key="1">
    <citation type="submission" date="2022-03" db="EMBL/GenBank/DDBJ databases">
        <authorList>
            <person name="Sayadi A."/>
        </authorList>
    </citation>
    <scope>NUCLEOTIDE SEQUENCE</scope>
</reference>
<feature type="compositionally biased region" description="Basic and acidic residues" evidence="1">
    <location>
        <begin position="265"/>
        <end position="274"/>
    </location>
</feature>
<feature type="region of interest" description="Disordered" evidence="1">
    <location>
        <begin position="1398"/>
        <end position="1436"/>
    </location>
</feature>